<dbReference type="AlphaFoldDB" id="A0A1X2GZL6"/>
<name>A0A1X2GZL6_SYNRA</name>
<evidence type="ECO:0000313" key="3">
    <source>
        <dbReference type="Proteomes" id="UP000242180"/>
    </source>
</evidence>
<protein>
    <recommendedName>
        <fullName evidence="4">Inhibitor I9 domain-containing protein</fullName>
    </recommendedName>
</protein>
<reference evidence="2 3" key="1">
    <citation type="submission" date="2016-07" db="EMBL/GenBank/DDBJ databases">
        <title>Pervasive Adenine N6-methylation of Active Genes in Fungi.</title>
        <authorList>
            <consortium name="DOE Joint Genome Institute"/>
            <person name="Mondo S.J."/>
            <person name="Dannebaum R.O."/>
            <person name="Kuo R.C."/>
            <person name="Labutti K."/>
            <person name="Haridas S."/>
            <person name="Kuo A."/>
            <person name="Salamov A."/>
            <person name="Ahrendt S.R."/>
            <person name="Lipzen A."/>
            <person name="Sullivan W."/>
            <person name="Andreopoulos W.B."/>
            <person name="Clum A."/>
            <person name="Lindquist E."/>
            <person name="Daum C."/>
            <person name="Ramamoorthy G.K."/>
            <person name="Gryganskyi A."/>
            <person name="Culley D."/>
            <person name="Magnuson J.K."/>
            <person name="James T.Y."/>
            <person name="O'Malley M.A."/>
            <person name="Stajich J.E."/>
            <person name="Spatafora J.W."/>
            <person name="Visel A."/>
            <person name="Grigoriev I.V."/>
        </authorList>
    </citation>
    <scope>NUCLEOTIDE SEQUENCE [LARGE SCALE GENOMIC DNA]</scope>
    <source>
        <strain evidence="2 3">NRRL 2496</strain>
    </source>
</reference>
<evidence type="ECO:0000313" key="2">
    <source>
        <dbReference type="EMBL" id="ORY89990.1"/>
    </source>
</evidence>
<dbReference type="GO" id="GO:0042144">
    <property type="term" value="P:vacuole fusion, non-autophagic"/>
    <property type="evidence" value="ECO:0007669"/>
    <property type="project" value="TreeGrafter"/>
</dbReference>
<comment type="similarity">
    <text evidence="1">Belongs to the protease inhibitor I9 family.</text>
</comment>
<dbReference type="InterPro" id="IPR037045">
    <property type="entry name" value="S8pro/Inhibitor_I9_sf"/>
</dbReference>
<dbReference type="Gene3D" id="3.30.70.80">
    <property type="entry name" value="Peptidase S8 propeptide/proteinase inhibitor I9"/>
    <property type="match status" value="2"/>
</dbReference>
<proteinExistence type="inferred from homology"/>
<keyword evidence="3" id="KW-1185">Reference proteome</keyword>
<dbReference type="GO" id="GO:0004866">
    <property type="term" value="F:endopeptidase inhibitor activity"/>
    <property type="evidence" value="ECO:0007669"/>
    <property type="project" value="TreeGrafter"/>
</dbReference>
<dbReference type="InterPro" id="IPR052471">
    <property type="entry name" value="PBI_I9"/>
</dbReference>
<comment type="caution">
    <text evidence="2">The sequence shown here is derived from an EMBL/GenBank/DDBJ whole genome shotgun (WGS) entry which is preliminary data.</text>
</comment>
<gene>
    <name evidence="2" type="ORF">BCR43DRAFT_539381</name>
</gene>
<dbReference type="SUPFAM" id="SSF54897">
    <property type="entry name" value="Protease propeptides/inhibitors"/>
    <property type="match status" value="1"/>
</dbReference>
<sequence length="178" mass="20045">MPITYKVVLKKDSAPQVAEDHIKQAEDLGATLKERYNPEMHTYSVEVPAENDFIPMCANDPHVAYVEPEGADNFCVISIELHDCERFKAFALMEREEQEQKRGCAPVEMTDFYNAGTPANVIDSHTKLAEDPGGKIKDRYELATFGYSLEVPNDQFISMCVKDEHIDSIEPDSEGTLQ</sequence>
<dbReference type="Proteomes" id="UP000242180">
    <property type="component" value="Unassembled WGS sequence"/>
</dbReference>
<dbReference type="EMBL" id="MCGN01000013">
    <property type="protein sequence ID" value="ORY89990.1"/>
    <property type="molecule type" value="Genomic_DNA"/>
</dbReference>
<evidence type="ECO:0000256" key="1">
    <source>
        <dbReference type="ARBA" id="ARBA00038069"/>
    </source>
</evidence>
<organism evidence="2 3">
    <name type="scientific">Syncephalastrum racemosum</name>
    <name type="common">Filamentous fungus</name>
    <dbReference type="NCBI Taxonomy" id="13706"/>
    <lineage>
        <taxon>Eukaryota</taxon>
        <taxon>Fungi</taxon>
        <taxon>Fungi incertae sedis</taxon>
        <taxon>Mucoromycota</taxon>
        <taxon>Mucoromycotina</taxon>
        <taxon>Mucoromycetes</taxon>
        <taxon>Mucorales</taxon>
        <taxon>Syncephalastraceae</taxon>
        <taxon>Syncephalastrum</taxon>
    </lineage>
</organism>
<dbReference type="PANTHER" id="PTHR28288:SF2">
    <property type="entry name" value="PROTEASE B INHIBITOR 2"/>
    <property type="match status" value="1"/>
</dbReference>
<accession>A0A1X2GZL6</accession>
<evidence type="ECO:0008006" key="4">
    <source>
        <dbReference type="Google" id="ProtNLM"/>
    </source>
</evidence>
<dbReference type="PANTHER" id="PTHR28288">
    <property type="entry name" value="PROTEASE B INHIBITOR 2"/>
    <property type="match status" value="1"/>
</dbReference>
<dbReference type="InParanoid" id="A0A1X2GZL6"/>